<keyword evidence="3" id="KW-0004">4Fe-4S</keyword>
<dbReference type="SMART" id="SM00729">
    <property type="entry name" value="Elp3"/>
    <property type="match status" value="1"/>
</dbReference>
<evidence type="ECO:0000313" key="5">
    <source>
        <dbReference type="EMBL" id="KPQ36834.1"/>
    </source>
</evidence>
<evidence type="ECO:0000256" key="2">
    <source>
        <dbReference type="ARBA" id="ARBA00017228"/>
    </source>
</evidence>
<dbReference type="InterPro" id="IPR004559">
    <property type="entry name" value="HemW-like"/>
</dbReference>
<keyword evidence="3" id="KW-0143">Chaperone</keyword>
<evidence type="ECO:0000313" key="6">
    <source>
        <dbReference type="Proteomes" id="UP000050465"/>
    </source>
</evidence>
<dbReference type="GO" id="GO:0005737">
    <property type="term" value="C:cytoplasm"/>
    <property type="evidence" value="ECO:0007669"/>
    <property type="project" value="UniProtKB-SubCell"/>
</dbReference>
<dbReference type="SUPFAM" id="SSF102114">
    <property type="entry name" value="Radical SAM enzymes"/>
    <property type="match status" value="1"/>
</dbReference>
<sequence>MVGSTKRGDTSLTISQYIDTLLTEIAATPLENDGVNDGATYPLKTVFFGGGTPSLLAVPQVETILNALQERFGIAADAEVSMEMDPATFDLSHAQGYRSVGVNRVSLGVQDFYDEVLAASGRFHRRADIMRAVDCLQQANFKNVSLDLMSGLPHQTLETWQDSLQQAIALNPTHISQYDLIVEPQTAFARYFTPGEAPLPSDDHTAQMYRMAQQTLTASGYDHYEICNYAKPGYQAQHNLTYWRSQPYYGFGMGATSYLHSQRIDRPRTQQTYHAWVDQFVAQKGKTNDPVISVQEQVLESLMVGLRLKEGITLNELYQVYGEPGLRAIEKAILPWCGDANPQSSHPPRLPDRPALVHVQTDGQDYQTVTNLRPNSRIQLTDPEGFVMSNQVIVDAFNALEAL</sequence>
<keyword evidence="3" id="KW-0963">Cytoplasm</keyword>
<reference evidence="5 6" key="1">
    <citation type="submission" date="2015-09" db="EMBL/GenBank/DDBJ databases">
        <title>Identification and resolution of microdiversity through metagenomic sequencing of parallel consortia.</title>
        <authorList>
            <person name="Nelson W.C."/>
            <person name="Romine M.F."/>
            <person name="Lindemann S.R."/>
        </authorList>
    </citation>
    <scope>NUCLEOTIDE SEQUENCE [LARGE SCALE GENOMIC DNA]</scope>
    <source>
        <strain evidence="5">Ana</strain>
    </source>
</reference>
<dbReference type="GO" id="GO:0046872">
    <property type="term" value="F:metal ion binding"/>
    <property type="evidence" value="ECO:0007669"/>
    <property type="project" value="UniProtKB-UniRule"/>
</dbReference>
<dbReference type="Pfam" id="PF04055">
    <property type="entry name" value="Radical_SAM"/>
    <property type="match status" value="1"/>
</dbReference>
<dbReference type="STRING" id="1666911.HLUCCA11_04910"/>
<protein>
    <recommendedName>
        <fullName evidence="2 3">Heme chaperone HemW</fullName>
    </recommendedName>
</protein>
<name>A0A0N8KNL0_9CYAN</name>
<organism evidence="5 6">
    <name type="scientific">Phormidesmis priestleyi Ana</name>
    <dbReference type="NCBI Taxonomy" id="1666911"/>
    <lineage>
        <taxon>Bacteria</taxon>
        <taxon>Bacillati</taxon>
        <taxon>Cyanobacteriota</taxon>
        <taxon>Cyanophyceae</taxon>
        <taxon>Leptolyngbyales</taxon>
        <taxon>Leptolyngbyaceae</taxon>
        <taxon>Phormidesmis</taxon>
    </lineage>
</organism>
<keyword evidence="3" id="KW-0349">Heme</keyword>
<dbReference type="Gene3D" id="3.30.750.200">
    <property type="match status" value="1"/>
</dbReference>
<proteinExistence type="inferred from homology"/>
<comment type="caution">
    <text evidence="5">The sequence shown here is derived from an EMBL/GenBank/DDBJ whole genome shotgun (WGS) entry which is preliminary data.</text>
</comment>
<dbReference type="PATRIC" id="fig|1666911.3.peg.2995"/>
<keyword evidence="3" id="KW-0408">Iron</keyword>
<dbReference type="InterPro" id="IPR006638">
    <property type="entry name" value="Elp3/MiaA/NifB-like_rSAM"/>
</dbReference>
<dbReference type="EMBL" id="LJZR01000004">
    <property type="protein sequence ID" value="KPQ36834.1"/>
    <property type="molecule type" value="Genomic_DNA"/>
</dbReference>
<comment type="function">
    <text evidence="3">Probably acts as a heme chaperone, transferring heme to an unknown acceptor. Binds one molecule of heme per monomer, possibly covalently. Binds 1 [4Fe-4S] cluster. The cluster is coordinated with 3 cysteines and an exchangeable S-adenosyl-L-methionine.</text>
</comment>
<dbReference type="GO" id="GO:0004109">
    <property type="term" value="F:coproporphyrinogen oxidase activity"/>
    <property type="evidence" value="ECO:0007669"/>
    <property type="project" value="InterPro"/>
</dbReference>
<feature type="domain" description="Radical SAM core" evidence="4">
    <location>
        <begin position="1"/>
        <end position="222"/>
    </location>
</feature>
<dbReference type="NCBIfam" id="TIGR00539">
    <property type="entry name" value="hemN_rel"/>
    <property type="match status" value="1"/>
</dbReference>
<evidence type="ECO:0000256" key="1">
    <source>
        <dbReference type="ARBA" id="ARBA00006100"/>
    </source>
</evidence>
<keyword evidence="3" id="KW-0949">S-adenosyl-L-methionine</keyword>
<dbReference type="PANTHER" id="PTHR13932">
    <property type="entry name" value="COPROPORPHYRINIGEN III OXIDASE"/>
    <property type="match status" value="1"/>
</dbReference>
<dbReference type="InterPro" id="IPR058240">
    <property type="entry name" value="rSAM_sf"/>
</dbReference>
<dbReference type="PROSITE" id="PS51918">
    <property type="entry name" value="RADICAL_SAM"/>
    <property type="match status" value="1"/>
</dbReference>
<dbReference type="Proteomes" id="UP000050465">
    <property type="component" value="Unassembled WGS sequence"/>
</dbReference>
<dbReference type="InterPro" id="IPR034505">
    <property type="entry name" value="Coproporphyrinogen-III_oxidase"/>
</dbReference>
<keyword evidence="3" id="KW-0411">Iron-sulfur</keyword>
<keyword evidence="3" id="KW-0479">Metal-binding</keyword>
<dbReference type="AlphaFoldDB" id="A0A0N8KNL0"/>
<dbReference type="InterPro" id="IPR007197">
    <property type="entry name" value="rSAM"/>
</dbReference>
<dbReference type="GO" id="GO:0051539">
    <property type="term" value="F:4 iron, 4 sulfur cluster binding"/>
    <property type="evidence" value="ECO:0007669"/>
    <property type="project" value="UniProtKB-UniRule"/>
</dbReference>
<evidence type="ECO:0000259" key="4">
    <source>
        <dbReference type="PROSITE" id="PS51918"/>
    </source>
</evidence>
<comment type="similarity">
    <text evidence="1">Belongs to the anaerobic coproporphyrinogen-III oxidase family. HemW subfamily.</text>
</comment>
<gene>
    <name evidence="5" type="primary">hemN</name>
    <name evidence="5" type="ORF">HLUCCA11_04910</name>
</gene>
<dbReference type="PANTHER" id="PTHR13932:SF5">
    <property type="entry name" value="RADICAL S-ADENOSYL METHIONINE DOMAIN-CONTAINING PROTEIN 1, MITOCHONDRIAL"/>
    <property type="match status" value="1"/>
</dbReference>
<dbReference type="GO" id="GO:0006779">
    <property type="term" value="P:porphyrin-containing compound biosynthetic process"/>
    <property type="evidence" value="ECO:0007669"/>
    <property type="project" value="InterPro"/>
</dbReference>
<comment type="subcellular location">
    <subcellularLocation>
        <location evidence="3">Cytoplasm</location>
    </subcellularLocation>
</comment>
<accession>A0A0N8KNL0</accession>
<evidence type="ECO:0000256" key="3">
    <source>
        <dbReference type="RuleBase" id="RU364116"/>
    </source>
</evidence>